<feature type="region of interest" description="Disordered" evidence="2">
    <location>
        <begin position="974"/>
        <end position="994"/>
    </location>
</feature>
<feature type="compositionally biased region" description="Acidic residues" evidence="2">
    <location>
        <begin position="1260"/>
        <end position="1269"/>
    </location>
</feature>
<feature type="compositionally biased region" description="Basic residues" evidence="2">
    <location>
        <begin position="1234"/>
        <end position="1243"/>
    </location>
</feature>
<dbReference type="EMBL" id="RCSX01000056">
    <property type="protein sequence ID" value="KAF7911521.1"/>
    <property type="molecule type" value="Genomic_DNA"/>
</dbReference>
<keyword evidence="4" id="KW-1185">Reference proteome</keyword>
<accession>A0ABQ7I4G6</accession>
<evidence type="ECO:0000256" key="1">
    <source>
        <dbReference type="SAM" id="Coils"/>
    </source>
</evidence>
<evidence type="ECO:0000256" key="2">
    <source>
        <dbReference type="SAM" id="MobiDB-lite"/>
    </source>
</evidence>
<dbReference type="GeneID" id="62238762"/>
<feature type="coiled-coil region" evidence="1">
    <location>
        <begin position="803"/>
        <end position="830"/>
    </location>
</feature>
<feature type="compositionally biased region" description="Low complexity" evidence="2">
    <location>
        <begin position="247"/>
        <end position="256"/>
    </location>
</feature>
<proteinExistence type="predicted"/>
<feature type="compositionally biased region" description="Basic and acidic residues" evidence="2">
    <location>
        <begin position="289"/>
        <end position="298"/>
    </location>
</feature>
<sequence length="1353" mass="157247">MSDYNFDHSGFTQEHIRHLQENPLEACQRENESLRIRLETFNRMLLEAKEESQKRLDRIKQVRDERDVAFDEGEKYATREIGGQLEALKREKVEAERKTKELEEQVAKSREMAIQMKAELKKLKERKDEKEETDDVSLEQQRDRIAEELEEAKEVIKGKELHIQHLKEEARSRSSRVSETPPVVSARVQALIEQIHALLAQRDDMRQQLEILTENFIGTPPKEVTPKGDTPLRGTPEQNTERPPGRSGASAGLGSANFKGSRRILHAPSPLRQQSSTTESVEDEDSEKEMEVKERDSEREEEESDTEKEEENLKESIEIDENDTSLESYRKDKDLHYQRLVNRIKELERRNLRLERYHDMSHVTRAILSLTPIHFEAYRERKEAKRKEGMVLLDITDKERKILRKQNRKLEKQLQALADLRCKEKEKDTGDAQDFILTQAQHDANENATKDYKRLYEEAEMVVMNMLETCADVDAEEVSELRKEREFHKKRIEELEEEIDGPLGLREQLAFGTAENADDFNAERELTRVRAELEWCIKERDMAMEESHVEENLTSIKELMDQSSQKLDVDIYPNEEKYEQCKEMTKKYRQCQRELSDEKEKTKSLERFLEEKYMEYEDLAGDVHDDSMSARLARALIELYQTKRKLMDKTIQRNSLTKSAVGCLTTVLQHNEVLEQKIYTLQQHPDRDPELPITDVDLENEETIARLQWKTDLLEKQLLKAQSDIKSAEKKAKRSKERLDEYIGLSFNKSNTHPRVEALRLNRQRSPLDPNATDPEVIAHLKVQLKDTDDLVELICQRYDVAEGEAEDEKEGLKAENMEAAERAEKAEKAEIATRRLEDCMDLVNGPLSQKEAWDNLKRLLREAREDLKTKMNEWKEKDGERDWAVESLEKMLKESEEREAALAKLLHSTQEDMKSEGTKDAKIAELEEQLRRNEERIRDLLREKDENKAEADGLESFLRASETQTTQLEERLRKAEERTRDLQLEKDTQQSEAERLEDLLKARETQTAEFFKTLRDEEEEQYRVEIERLHELLLLRENEDEQFREEIERLHELHKTSEGKVTELLEISITTSTRLSDLEDEITRWKVVAGESIGEIENLQKKLEDAEAKVELHSTTQNQNAETQTDTPTSTSMETQTEDIELRQSAVPPSTVEIKPKKFKGKSPKQKPITKIPRDPRYHPQHPDSESSDEEPESPEPFKPQPKHNVALRQEMDSSHPAPSPSPAPSLTIRLTSKAHAKKKAHGKDSVEYDSPYKFETAVESEDEEIPDVEIAQESPIQEMQKVGEAVKSRGSRNTRNPDPVYTGQLLVRGLGRGEKEKMGGNRAARGQKRKMSESGIETGKVKKGKRQNRSV</sequence>
<name>A0ABQ7I4G6_9HELO</name>
<feature type="coiled-coil region" evidence="1">
    <location>
        <begin position="574"/>
        <end position="601"/>
    </location>
</feature>
<feature type="compositionally biased region" description="Basic and acidic residues" evidence="2">
    <location>
        <begin position="1173"/>
        <end position="1186"/>
    </location>
</feature>
<protein>
    <submittedName>
        <fullName evidence="3">Uncharacterized protein</fullName>
    </submittedName>
</protein>
<feature type="compositionally biased region" description="Polar residues" evidence="2">
    <location>
        <begin position="1114"/>
        <end position="1136"/>
    </location>
</feature>
<feature type="compositionally biased region" description="Acidic residues" evidence="2">
    <location>
        <begin position="299"/>
        <end position="310"/>
    </location>
</feature>
<feature type="coiled-coil region" evidence="1">
    <location>
        <begin position="711"/>
        <end position="745"/>
    </location>
</feature>
<feature type="region of interest" description="Disordered" evidence="2">
    <location>
        <begin position="1111"/>
        <end position="1353"/>
    </location>
</feature>
<feature type="compositionally biased region" description="Basic residues" evidence="2">
    <location>
        <begin position="1343"/>
        <end position="1353"/>
    </location>
</feature>
<dbReference type="RefSeq" id="XP_038804039.1">
    <property type="nucleotide sequence ID" value="XM_038959615.1"/>
</dbReference>
<feature type="region of interest" description="Disordered" evidence="2">
    <location>
        <begin position="213"/>
        <end position="325"/>
    </location>
</feature>
<dbReference type="Proteomes" id="UP000783213">
    <property type="component" value="Unassembled WGS sequence"/>
</dbReference>
<comment type="caution">
    <text evidence="3">The sequence shown here is derived from an EMBL/GenBank/DDBJ whole genome shotgun (WGS) entry which is preliminary data.</text>
</comment>
<reference evidence="3 4" key="1">
    <citation type="journal article" date="2020" name="Genome Biol. Evol.">
        <title>Comparative genomics of Sclerotiniaceae.</title>
        <authorList>
            <person name="Valero Jimenez C.A."/>
            <person name="Steentjes M."/>
            <person name="Scholten O.E."/>
            <person name="Van Kan J.A.L."/>
        </authorList>
    </citation>
    <scope>NUCLEOTIDE SEQUENCE [LARGE SCALE GENOMIC DNA]</scope>
    <source>
        <strain evidence="3 4">B1</strain>
    </source>
</reference>
<feature type="coiled-coil region" evidence="1">
    <location>
        <begin position="393"/>
        <end position="423"/>
    </location>
</feature>
<gene>
    <name evidence="3" type="ORF">EAE98_011991</name>
</gene>
<evidence type="ECO:0000313" key="4">
    <source>
        <dbReference type="Proteomes" id="UP000783213"/>
    </source>
</evidence>
<organism evidence="3 4">
    <name type="scientific">Botrytis deweyae</name>
    <dbReference type="NCBI Taxonomy" id="2478750"/>
    <lineage>
        <taxon>Eukaryota</taxon>
        <taxon>Fungi</taxon>
        <taxon>Dikarya</taxon>
        <taxon>Ascomycota</taxon>
        <taxon>Pezizomycotina</taxon>
        <taxon>Leotiomycetes</taxon>
        <taxon>Helotiales</taxon>
        <taxon>Sclerotiniaceae</taxon>
        <taxon>Botrytis</taxon>
    </lineage>
</organism>
<keyword evidence="1" id="KW-0175">Coiled coil</keyword>
<evidence type="ECO:0000313" key="3">
    <source>
        <dbReference type="EMBL" id="KAF7911521.1"/>
    </source>
</evidence>
<feature type="compositionally biased region" description="Basic and acidic residues" evidence="2">
    <location>
        <begin position="1244"/>
        <end position="1254"/>
    </location>
</feature>